<dbReference type="Proteomes" id="UP000094009">
    <property type="component" value="Unassembled WGS sequence"/>
</dbReference>
<proteinExistence type="predicted"/>
<accession>A0A853KV65</accession>
<name>A0A853KV65_9PROT</name>
<sequence>MTDTTKHDDKLIEDVARAIWDCSEDEMTFDDAKAFRDGFGDSAYHFTIEQAQAALAVIGEPKIEDWMMSNPDVRASSERMIKIGKRTTPIEGVPDLPELQHLVSDVKTMFLAFEAELEDHSKHNSACADENDTLREEVSMLENAAKTQSAEIEQLRVALRDQVIGWTELLKLEALPERERWGAQETLRSAKRALKGGAA</sequence>
<comment type="caution">
    <text evidence="2">The sequence shown here is derived from an EMBL/GenBank/DDBJ whole genome shotgun (WGS) entry which is preliminary data.</text>
</comment>
<organism evidence="2 3">
    <name type="scientific">Thalassospira tepidiphila MCCC 1A03514</name>
    <dbReference type="NCBI Taxonomy" id="1177930"/>
    <lineage>
        <taxon>Bacteria</taxon>
        <taxon>Pseudomonadati</taxon>
        <taxon>Pseudomonadota</taxon>
        <taxon>Alphaproteobacteria</taxon>
        <taxon>Rhodospirillales</taxon>
        <taxon>Thalassospiraceae</taxon>
        <taxon>Thalassospira</taxon>
    </lineage>
</organism>
<dbReference type="RefSeq" id="WP_064782223.1">
    <property type="nucleotide sequence ID" value="NZ_JPVZ01000011.1"/>
</dbReference>
<reference evidence="2 3" key="1">
    <citation type="submission" date="2014-07" db="EMBL/GenBank/DDBJ databases">
        <title>Draft genome sequence of Thalassospira tepidiphila 1-1B.</title>
        <authorList>
            <person name="Lai Q."/>
            <person name="Shao Z."/>
        </authorList>
    </citation>
    <scope>NUCLEOTIDE SEQUENCE [LARGE SCALE GENOMIC DNA]</scope>
    <source>
        <strain evidence="2 3">MCCC 1A03514</strain>
    </source>
</reference>
<protein>
    <submittedName>
        <fullName evidence="2">Uncharacterized protein</fullName>
    </submittedName>
</protein>
<dbReference type="EMBL" id="JPVZ01000011">
    <property type="protein sequence ID" value="OAZ08064.1"/>
    <property type="molecule type" value="Genomic_DNA"/>
</dbReference>
<dbReference type="AlphaFoldDB" id="A0A853KV65"/>
<evidence type="ECO:0000313" key="2">
    <source>
        <dbReference type="EMBL" id="OAZ08064.1"/>
    </source>
</evidence>
<evidence type="ECO:0000256" key="1">
    <source>
        <dbReference type="SAM" id="Coils"/>
    </source>
</evidence>
<feature type="coiled-coil region" evidence="1">
    <location>
        <begin position="124"/>
        <end position="158"/>
    </location>
</feature>
<keyword evidence="1" id="KW-0175">Coiled coil</keyword>
<gene>
    <name evidence="2" type="ORF">TH4_18595</name>
</gene>
<evidence type="ECO:0000313" key="3">
    <source>
        <dbReference type="Proteomes" id="UP000094009"/>
    </source>
</evidence>